<dbReference type="GeneID" id="127751047"/>
<dbReference type="OrthoDB" id="7255276at2759"/>
<protein>
    <submittedName>
        <fullName evidence="4">Flexible cuticle protein 12-like</fullName>
    </submittedName>
</protein>
<evidence type="ECO:0000313" key="4">
    <source>
        <dbReference type="RefSeq" id="XP_052129948.1"/>
    </source>
</evidence>
<dbReference type="PANTHER" id="PTHR10380">
    <property type="entry name" value="CUTICLE PROTEIN"/>
    <property type="match status" value="1"/>
</dbReference>
<dbReference type="PROSITE" id="PS51155">
    <property type="entry name" value="CHIT_BIND_RR_2"/>
    <property type="match status" value="1"/>
</dbReference>
<evidence type="ECO:0000256" key="1">
    <source>
        <dbReference type="ARBA" id="ARBA00022460"/>
    </source>
</evidence>
<dbReference type="InterPro" id="IPR050468">
    <property type="entry name" value="Cuticle_Struct_Prot"/>
</dbReference>
<dbReference type="RefSeq" id="XP_052129948.1">
    <property type="nucleotide sequence ID" value="XM_052273988.1"/>
</dbReference>
<dbReference type="PANTHER" id="PTHR10380:SF222">
    <property type="entry name" value="CUTICULAR PROTEIN 47EA"/>
    <property type="match status" value="1"/>
</dbReference>
<sequence>MSPGSYHNSADAISSIVKLYKDEDGSGIYKYGYATSNGINHDVQGQVLAASTKSSEGSSAVTGSYSYVGPDGVTYTVNYIADEHGFRATGDHLPKLSLEQQKAIEEGAKDAELYDEQGNPKHY</sequence>
<dbReference type="InterPro" id="IPR031311">
    <property type="entry name" value="CHIT_BIND_RR_consensus"/>
</dbReference>
<keyword evidence="3" id="KW-1185">Reference proteome</keyword>
<dbReference type="AlphaFoldDB" id="A0A9C6X6H5"/>
<dbReference type="GO" id="GO:0062129">
    <property type="term" value="C:chitin-based extracellular matrix"/>
    <property type="evidence" value="ECO:0007669"/>
    <property type="project" value="TreeGrafter"/>
</dbReference>
<gene>
    <name evidence="4" type="primary">LOC127751047</name>
</gene>
<keyword evidence="1 2" id="KW-0193">Cuticle</keyword>
<evidence type="ECO:0000313" key="3">
    <source>
        <dbReference type="Proteomes" id="UP000504606"/>
    </source>
</evidence>
<dbReference type="PRINTS" id="PR00947">
    <property type="entry name" value="CUTICLE"/>
</dbReference>
<dbReference type="Proteomes" id="UP000504606">
    <property type="component" value="Unplaced"/>
</dbReference>
<name>A0A9C6X6H5_FRAOC</name>
<dbReference type="KEGG" id="foc:127751047"/>
<proteinExistence type="predicted"/>
<dbReference type="Pfam" id="PF00379">
    <property type="entry name" value="Chitin_bind_4"/>
    <property type="match status" value="1"/>
</dbReference>
<organism evidence="3 4">
    <name type="scientific">Frankliniella occidentalis</name>
    <name type="common">Western flower thrips</name>
    <name type="synonym">Euthrips occidentalis</name>
    <dbReference type="NCBI Taxonomy" id="133901"/>
    <lineage>
        <taxon>Eukaryota</taxon>
        <taxon>Metazoa</taxon>
        <taxon>Ecdysozoa</taxon>
        <taxon>Arthropoda</taxon>
        <taxon>Hexapoda</taxon>
        <taxon>Insecta</taxon>
        <taxon>Pterygota</taxon>
        <taxon>Neoptera</taxon>
        <taxon>Paraneoptera</taxon>
        <taxon>Thysanoptera</taxon>
        <taxon>Terebrantia</taxon>
        <taxon>Thripoidea</taxon>
        <taxon>Thripidae</taxon>
        <taxon>Frankliniella</taxon>
    </lineage>
</organism>
<evidence type="ECO:0000256" key="2">
    <source>
        <dbReference type="PROSITE-ProRule" id="PRU00497"/>
    </source>
</evidence>
<dbReference type="PROSITE" id="PS00233">
    <property type="entry name" value="CHIT_BIND_RR_1"/>
    <property type="match status" value="1"/>
</dbReference>
<reference evidence="4" key="1">
    <citation type="submission" date="2025-08" db="UniProtKB">
        <authorList>
            <consortium name="RefSeq"/>
        </authorList>
    </citation>
    <scope>IDENTIFICATION</scope>
    <source>
        <tissue evidence="4">Whole organism</tissue>
    </source>
</reference>
<accession>A0A9C6X6H5</accession>
<dbReference type="InterPro" id="IPR000618">
    <property type="entry name" value="Insect_cuticle"/>
</dbReference>
<dbReference type="GO" id="GO:0008010">
    <property type="term" value="F:structural constituent of chitin-based larval cuticle"/>
    <property type="evidence" value="ECO:0007669"/>
    <property type="project" value="TreeGrafter"/>
</dbReference>